<proteinExistence type="predicted"/>
<evidence type="ECO:0000313" key="2">
    <source>
        <dbReference type="EMBL" id="GJJ75775.1"/>
    </source>
</evidence>
<organism evidence="2 3">
    <name type="scientific">Entomortierella parvispora</name>
    <dbReference type="NCBI Taxonomy" id="205924"/>
    <lineage>
        <taxon>Eukaryota</taxon>
        <taxon>Fungi</taxon>
        <taxon>Fungi incertae sedis</taxon>
        <taxon>Mucoromycota</taxon>
        <taxon>Mortierellomycotina</taxon>
        <taxon>Mortierellomycetes</taxon>
        <taxon>Mortierellales</taxon>
        <taxon>Mortierellaceae</taxon>
        <taxon>Entomortierella</taxon>
    </lineage>
</organism>
<keyword evidence="3" id="KW-1185">Reference proteome</keyword>
<dbReference type="Proteomes" id="UP000827284">
    <property type="component" value="Unassembled WGS sequence"/>
</dbReference>
<accession>A0A9P3LZB6</accession>
<feature type="region of interest" description="Disordered" evidence="1">
    <location>
        <begin position="152"/>
        <end position="179"/>
    </location>
</feature>
<sequence>MTNKISNNFNAAIGGAKEMVGHATGNERLAGHGAAQKAEAQTAKHMHGVDTHGANTNINTDGTTNHGANTHGATPIGSNTNTLGTDAYGNSQVPGRGQAMGAGAGIYVPGDQTQSVGTGNNVPDGAAHARSAGMGTHAKGVEHNIEGGVQKAVGGATNNPGMEARGHNNSALGDVERRL</sequence>
<gene>
    <name evidence="2" type="ORF">EMPS_08133</name>
</gene>
<dbReference type="OrthoDB" id="9999611at2759"/>
<dbReference type="EMBL" id="BQFW01000011">
    <property type="protein sequence ID" value="GJJ75775.1"/>
    <property type="molecule type" value="Genomic_DNA"/>
</dbReference>
<evidence type="ECO:0000256" key="1">
    <source>
        <dbReference type="SAM" id="MobiDB-lite"/>
    </source>
</evidence>
<evidence type="ECO:0000313" key="3">
    <source>
        <dbReference type="Proteomes" id="UP000827284"/>
    </source>
</evidence>
<feature type="region of interest" description="Disordered" evidence="1">
    <location>
        <begin position="62"/>
        <end position="86"/>
    </location>
</feature>
<reference evidence="2" key="1">
    <citation type="submission" date="2021-11" db="EMBL/GenBank/DDBJ databases">
        <authorList>
            <person name="Herlambang A."/>
            <person name="Guo Y."/>
            <person name="Takashima Y."/>
            <person name="Nishizawa T."/>
        </authorList>
    </citation>
    <scope>NUCLEOTIDE SEQUENCE</scope>
    <source>
        <strain evidence="2">E1425</strain>
    </source>
</reference>
<reference evidence="2" key="2">
    <citation type="journal article" date="2022" name="Microbiol. Resour. Announc.">
        <title>Whole-Genome Sequence of Entomortierella parvispora E1425, a Mucoromycotan Fungus Associated with Burkholderiaceae-Related Endosymbiotic Bacteria.</title>
        <authorList>
            <person name="Herlambang A."/>
            <person name="Guo Y."/>
            <person name="Takashima Y."/>
            <person name="Narisawa K."/>
            <person name="Ohta H."/>
            <person name="Nishizawa T."/>
        </authorList>
    </citation>
    <scope>NUCLEOTIDE SEQUENCE</scope>
    <source>
        <strain evidence="2">E1425</strain>
    </source>
</reference>
<protein>
    <submittedName>
        <fullName evidence="2">Uncharacterized protein</fullName>
    </submittedName>
</protein>
<name>A0A9P3LZB6_9FUNG</name>
<dbReference type="AlphaFoldDB" id="A0A9P3LZB6"/>
<comment type="caution">
    <text evidence="2">The sequence shown here is derived from an EMBL/GenBank/DDBJ whole genome shotgun (WGS) entry which is preliminary data.</text>
</comment>